<protein>
    <submittedName>
        <fullName evidence="1">Uncharacterized protein</fullName>
    </submittedName>
</protein>
<dbReference type="EMBL" id="BK059153">
    <property type="protein sequence ID" value="DAE92678.1"/>
    <property type="molecule type" value="Genomic_DNA"/>
</dbReference>
<name>A0A8S5RT87_9CAUD</name>
<proteinExistence type="predicted"/>
<reference evidence="1" key="1">
    <citation type="journal article" date="2021" name="Proc. Natl. Acad. Sci. U.S.A.">
        <title>A Catalog of Tens of Thousands of Viruses from Human Metagenomes Reveals Hidden Associations with Chronic Diseases.</title>
        <authorList>
            <person name="Tisza M.J."/>
            <person name="Buck C.B."/>
        </authorList>
    </citation>
    <scope>NUCLEOTIDE SEQUENCE</scope>
    <source>
        <strain evidence="1">CtKN96</strain>
    </source>
</reference>
<accession>A0A8S5RT87</accession>
<sequence>MENNVTSELYAPLWVLATSVQVNQWQGQKRGTKFPILATIESFDAQGKCIKREWVKITAINGDVFTIERKFFSCLANDEANVQGRLSFDFVIGDRISMYIPKEIIERLNNAIDDLYDNGNERIKALPTGWLGIEVTTGNVRVGNQEFYFPWGQKVLNDNATNYVMLRGDSQIIIESERNQKYVKVATITTQNGAITDIKQRKIDAVGGELGGGWGFKKISDCVYKSGLLVSFIADWEQFNLKYQGGRVKEISVGEKKYTITYAGWRFVSSQEN</sequence>
<organism evidence="1">
    <name type="scientific">Caudovirales sp. gcode 4</name>
    <dbReference type="NCBI Taxonomy" id="2838363"/>
    <lineage>
        <taxon>Viruses</taxon>
        <taxon>Duplodnaviria</taxon>
        <taxon>Heunggongvirae</taxon>
        <taxon>Uroviricota</taxon>
        <taxon>Caudoviricetes</taxon>
    </lineage>
</organism>
<evidence type="ECO:0000313" key="1">
    <source>
        <dbReference type="EMBL" id="DAE92678.1"/>
    </source>
</evidence>